<evidence type="ECO:0000256" key="3">
    <source>
        <dbReference type="ARBA" id="ARBA00022840"/>
    </source>
</evidence>
<dbReference type="PROSITE" id="PS50045">
    <property type="entry name" value="SIGMA54_INTERACT_4"/>
    <property type="match status" value="1"/>
</dbReference>
<dbReference type="SMART" id="SM00382">
    <property type="entry name" value="AAA"/>
    <property type="match status" value="1"/>
</dbReference>
<dbReference type="InterPro" id="IPR009057">
    <property type="entry name" value="Homeodomain-like_sf"/>
</dbReference>
<feature type="domain" description="Sigma-54 factor interaction" evidence="7">
    <location>
        <begin position="150"/>
        <end position="379"/>
    </location>
</feature>
<dbReference type="OrthoDB" id="9804019at2"/>
<dbReference type="Proteomes" id="UP000078070">
    <property type="component" value="Chromosome"/>
</dbReference>
<dbReference type="SUPFAM" id="SSF46689">
    <property type="entry name" value="Homeodomain-like"/>
    <property type="match status" value="1"/>
</dbReference>
<dbReference type="SMART" id="SM00091">
    <property type="entry name" value="PAS"/>
    <property type="match status" value="1"/>
</dbReference>
<dbReference type="CDD" id="cd00009">
    <property type="entry name" value="AAA"/>
    <property type="match status" value="1"/>
</dbReference>
<feature type="domain" description="PAS" evidence="8">
    <location>
        <begin position="9"/>
        <end position="59"/>
    </location>
</feature>
<evidence type="ECO:0000313" key="11">
    <source>
        <dbReference type="Proteomes" id="UP000078070"/>
    </source>
</evidence>
<dbReference type="PROSITE" id="PS00688">
    <property type="entry name" value="SIGMA54_INTERACT_3"/>
    <property type="match status" value="1"/>
</dbReference>
<dbReference type="Gene3D" id="3.30.450.20">
    <property type="entry name" value="PAS domain"/>
    <property type="match status" value="1"/>
</dbReference>
<keyword evidence="4" id="KW-0805">Transcription regulation</keyword>
<dbReference type="InterPro" id="IPR000014">
    <property type="entry name" value="PAS"/>
</dbReference>
<dbReference type="InterPro" id="IPR025662">
    <property type="entry name" value="Sigma_54_int_dom_ATP-bd_1"/>
</dbReference>
<name>A0A1A9EYH3_9GAMM</name>
<dbReference type="PANTHER" id="PTHR32071">
    <property type="entry name" value="TRANSCRIPTIONAL REGULATORY PROTEIN"/>
    <property type="match status" value="1"/>
</dbReference>
<protein>
    <recommendedName>
        <fullName evidence="6">HTH-type transcriptional regulatory protein TyrR</fullName>
    </recommendedName>
</protein>
<reference evidence="10 11" key="2">
    <citation type="journal article" date="2018" name="Int. J. Syst. Evol. Microbiol.">
        <title>Marinobacterium aestuarii sp. nov., a benzene-degrading marine bacterium isolated from estuary sediment.</title>
        <authorList>
            <person name="Bae S.S."/>
            <person name="Jung J."/>
            <person name="Chung D."/>
            <person name="Baek K."/>
        </authorList>
    </citation>
    <scope>NUCLEOTIDE SEQUENCE [LARGE SCALE GENOMIC DNA]</scope>
    <source>
        <strain evidence="10 11">ST58-10</strain>
    </source>
</reference>
<dbReference type="InterPro" id="IPR027417">
    <property type="entry name" value="P-loop_NTPase"/>
</dbReference>
<dbReference type="FunFam" id="3.40.50.300:FF:000006">
    <property type="entry name" value="DNA-binding transcriptional regulator NtrC"/>
    <property type="match status" value="1"/>
</dbReference>
<keyword evidence="11" id="KW-1185">Reference proteome</keyword>
<dbReference type="Gene3D" id="3.40.50.300">
    <property type="entry name" value="P-loop containing nucleotide triphosphate hydrolases"/>
    <property type="match status" value="1"/>
</dbReference>
<proteinExistence type="predicted"/>
<dbReference type="GO" id="GO:0006355">
    <property type="term" value="P:regulation of DNA-templated transcription"/>
    <property type="evidence" value="ECO:0007669"/>
    <property type="project" value="InterPro"/>
</dbReference>
<dbReference type="STRING" id="1821621.A8C75_10565"/>
<accession>A0A1A9EYH3</accession>
<keyword evidence="3" id="KW-0067">ATP-binding</keyword>
<dbReference type="InterPro" id="IPR058031">
    <property type="entry name" value="AAA_lid_NorR"/>
</dbReference>
<reference evidence="11" key="1">
    <citation type="submission" date="2016-05" db="EMBL/GenBank/DDBJ databases">
        <authorList>
            <person name="Baek K."/>
            <person name="Yang S.-J."/>
        </authorList>
    </citation>
    <scope>NUCLEOTIDE SEQUENCE [LARGE SCALE GENOMIC DNA]</scope>
    <source>
        <strain evidence="11">ST58-10</strain>
    </source>
</reference>
<dbReference type="InterPro" id="IPR030828">
    <property type="entry name" value="HTH_TyrR"/>
</dbReference>
<dbReference type="GO" id="GO:0003677">
    <property type="term" value="F:DNA binding"/>
    <property type="evidence" value="ECO:0007669"/>
    <property type="project" value="UniProtKB-KW"/>
</dbReference>
<evidence type="ECO:0000259" key="7">
    <source>
        <dbReference type="PROSITE" id="PS50045"/>
    </source>
</evidence>
<dbReference type="InterPro" id="IPR025944">
    <property type="entry name" value="Sigma_54_int_dom_CS"/>
</dbReference>
<evidence type="ECO:0000256" key="1">
    <source>
        <dbReference type="ARBA" id="ARBA00022741"/>
    </source>
</evidence>
<keyword evidence="2" id="KW-0058">Aromatic hydrocarbons catabolism</keyword>
<dbReference type="PROSITE" id="PS50112">
    <property type="entry name" value="PAS"/>
    <property type="match status" value="1"/>
</dbReference>
<sequence>MTQKTTSVADAELDLVLEKSRDNIMITDGEGRILKAGSKCAVIYGREIDQMLGGSVYDLEREGVLKPSVSAQVLKTRRAVQLMQTTETGRTVMAEGFPLFDAQGALYRVISFSQDLTDLQLLQQEYELLQQKLQQRSVAHDAEVIQAQELTFKSAQLKELYALLQRVAPSDANLLMLGESGVGKTAFAQLAHHLSPRREGPFIEVNCSAIPENLFESEMFGYAPGSFTGASRQGKPGLIEQAHQGTLFLDEVGDLPLSMQVKLLKVLQDGKVTRIGSTEPRVLDFRLISATNQPLQQQVEAGHFRLDLYYRLNVVPVTIAPLRDRPEDIPLLLERVLERLNARYQQHKVLDSRARHQLIHYAWPGNVRELENVLERFYVASPGTVIHYEGPDPVPSVSGTAAAPSLASGQPASVLESGDFSSLPEALDAFEKQLLQQALKRCSTTYELADYLGISQPTVFRRLRKHGLQVRKD</sequence>
<keyword evidence="1" id="KW-0547">Nucleotide-binding</keyword>
<evidence type="ECO:0000256" key="5">
    <source>
        <dbReference type="ARBA" id="ARBA00023163"/>
    </source>
</evidence>
<dbReference type="InterPro" id="IPR002078">
    <property type="entry name" value="Sigma_54_int"/>
</dbReference>
<evidence type="ECO:0000256" key="6">
    <source>
        <dbReference type="ARBA" id="ARBA00029500"/>
    </source>
</evidence>
<evidence type="ECO:0000259" key="9">
    <source>
        <dbReference type="PROSITE" id="PS50113"/>
    </source>
</evidence>
<dbReference type="InterPro" id="IPR035965">
    <property type="entry name" value="PAS-like_dom_sf"/>
</dbReference>
<dbReference type="EMBL" id="CP015839">
    <property type="protein sequence ID" value="ANG62882.1"/>
    <property type="molecule type" value="Genomic_DNA"/>
</dbReference>
<organism evidence="10 11">
    <name type="scientific">Marinobacterium aestuarii</name>
    <dbReference type="NCBI Taxonomy" id="1821621"/>
    <lineage>
        <taxon>Bacteria</taxon>
        <taxon>Pseudomonadati</taxon>
        <taxon>Pseudomonadota</taxon>
        <taxon>Gammaproteobacteria</taxon>
        <taxon>Oceanospirillales</taxon>
        <taxon>Oceanospirillaceae</taxon>
        <taxon>Marinobacterium</taxon>
    </lineage>
</organism>
<dbReference type="InterPro" id="IPR000700">
    <property type="entry name" value="PAS-assoc_C"/>
</dbReference>
<dbReference type="Pfam" id="PF25601">
    <property type="entry name" value="AAA_lid_14"/>
    <property type="match status" value="1"/>
</dbReference>
<evidence type="ECO:0000256" key="2">
    <source>
        <dbReference type="ARBA" id="ARBA00022797"/>
    </source>
</evidence>
<dbReference type="Gene3D" id="1.10.8.60">
    <property type="match status" value="1"/>
</dbReference>
<dbReference type="Gene3D" id="1.10.10.60">
    <property type="entry name" value="Homeodomain-like"/>
    <property type="match status" value="1"/>
</dbReference>
<gene>
    <name evidence="10" type="ORF">A8C75_10565</name>
</gene>
<evidence type="ECO:0000256" key="4">
    <source>
        <dbReference type="ARBA" id="ARBA00023015"/>
    </source>
</evidence>
<evidence type="ECO:0000259" key="8">
    <source>
        <dbReference type="PROSITE" id="PS50112"/>
    </source>
</evidence>
<dbReference type="GO" id="GO:0005524">
    <property type="term" value="F:ATP binding"/>
    <property type="evidence" value="ECO:0007669"/>
    <property type="project" value="UniProtKB-KW"/>
</dbReference>
<dbReference type="PROSITE" id="PS50113">
    <property type="entry name" value="PAC"/>
    <property type="match status" value="1"/>
</dbReference>
<dbReference type="Pfam" id="PF18024">
    <property type="entry name" value="HTH_50"/>
    <property type="match status" value="1"/>
</dbReference>
<feature type="domain" description="PAC" evidence="9">
    <location>
        <begin position="76"/>
        <end position="128"/>
    </location>
</feature>
<dbReference type="PROSITE" id="PS00675">
    <property type="entry name" value="SIGMA54_INTERACT_1"/>
    <property type="match status" value="1"/>
</dbReference>
<dbReference type="InterPro" id="IPR003593">
    <property type="entry name" value="AAA+_ATPase"/>
</dbReference>
<dbReference type="SUPFAM" id="SSF52540">
    <property type="entry name" value="P-loop containing nucleoside triphosphate hydrolases"/>
    <property type="match status" value="1"/>
</dbReference>
<keyword evidence="5" id="KW-0804">Transcription</keyword>
<dbReference type="Pfam" id="PF00158">
    <property type="entry name" value="Sigma54_activat"/>
    <property type="match status" value="1"/>
</dbReference>
<evidence type="ECO:0000313" key="10">
    <source>
        <dbReference type="EMBL" id="ANG62882.1"/>
    </source>
</evidence>
<dbReference type="RefSeq" id="WP_067381784.1">
    <property type="nucleotide sequence ID" value="NZ_CP015839.1"/>
</dbReference>
<dbReference type="AlphaFoldDB" id="A0A1A9EYH3"/>
<dbReference type="SUPFAM" id="SSF55785">
    <property type="entry name" value="PYP-like sensor domain (PAS domain)"/>
    <property type="match status" value="1"/>
</dbReference>
<dbReference type="KEGG" id="mars:A8C75_10565"/>